<dbReference type="Proteomes" id="UP000527616">
    <property type="component" value="Unassembled WGS sequence"/>
</dbReference>
<sequence>MARRALRPRNRANGCVGIALAITGIAVVVIIVAAVAIGTVVWNRSVEASLQRPEVDDKTVFITAIAPLARESMEATGVPASVIMGQAILESGWGTSALSNWSGNYFGIKCGSTTSPRQNGCVSKETQEFYEPDKPTTEVAEFRSYATARDSFLDHGEFLRETPRYAGAFDHTDDPEEFITEVREAGYATDPKYSEMVISLMRDYDLFRYDKGAPNGTPVPERFAAAYRETGGLTGPLGAPLGAVQDGPVDQTAMIIFDRGVIIGSGKETYPLTGPLWERYRRDAEVRERLRAPIEVGTDGDEQFAEFEGGRLASVAGGEAEVSYR</sequence>
<dbReference type="SMART" id="SM00047">
    <property type="entry name" value="LYZ2"/>
    <property type="match status" value="1"/>
</dbReference>
<dbReference type="PRINTS" id="PR01002">
    <property type="entry name" value="FLGFLGJ"/>
</dbReference>
<dbReference type="PANTHER" id="PTHR33308:SF9">
    <property type="entry name" value="PEPTIDOGLYCAN HYDROLASE FLGJ"/>
    <property type="match status" value="1"/>
</dbReference>
<accession>A0A7Z0D8L1</accession>
<keyword evidence="2" id="KW-0812">Transmembrane</keyword>
<keyword evidence="2" id="KW-1133">Transmembrane helix</keyword>
<evidence type="ECO:0000259" key="3">
    <source>
        <dbReference type="SMART" id="SM00047"/>
    </source>
</evidence>
<dbReference type="InterPro" id="IPR002901">
    <property type="entry name" value="MGlyc_endo_b_GlcNAc-like_dom"/>
</dbReference>
<organism evidence="4 5">
    <name type="scientific">Naumannella cuiyingiana</name>
    <dbReference type="NCBI Taxonomy" id="1347891"/>
    <lineage>
        <taxon>Bacteria</taxon>
        <taxon>Bacillati</taxon>
        <taxon>Actinomycetota</taxon>
        <taxon>Actinomycetes</taxon>
        <taxon>Propionibacteriales</taxon>
        <taxon>Propionibacteriaceae</taxon>
        <taxon>Naumannella</taxon>
    </lineage>
</organism>
<dbReference type="RefSeq" id="WP_179444669.1">
    <property type="nucleotide sequence ID" value="NZ_JACBZS010000001.1"/>
</dbReference>
<reference evidence="4 5" key="1">
    <citation type="submission" date="2020-07" db="EMBL/GenBank/DDBJ databases">
        <title>Sequencing the genomes of 1000 actinobacteria strains.</title>
        <authorList>
            <person name="Klenk H.-P."/>
        </authorList>
    </citation>
    <scope>NUCLEOTIDE SEQUENCE [LARGE SCALE GENOMIC DNA]</scope>
    <source>
        <strain evidence="4 5">DSM 103164</strain>
    </source>
</reference>
<gene>
    <name evidence="4" type="ORF">GGQ54_001316</name>
</gene>
<dbReference type="Gene3D" id="1.10.530.10">
    <property type="match status" value="1"/>
</dbReference>
<evidence type="ECO:0000313" key="4">
    <source>
        <dbReference type="EMBL" id="NYI70756.1"/>
    </source>
</evidence>
<comment type="caution">
    <text evidence="4">The sequence shown here is derived from an EMBL/GenBank/DDBJ whole genome shotgun (WGS) entry which is preliminary data.</text>
</comment>
<name>A0A7Z0D8L1_9ACTN</name>
<dbReference type="GO" id="GO:0004040">
    <property type="term" value="F:amidase activity"/>
    <property type="evidence" value="ECO:0007669"/>
    <property type="project" value="InterPro"/>
</dbReference>
<protein>
    <recommendedName>
        <fullName evidence="3">Mannosyl-glycoprotein endo-beta-N-acetylglucosamidase-like domain-containing protein</fullName>
    </recommendedName>
</protein>
<dbReference type="PANTHER" id="PTHR33308">
    <property type="entry name" value="PEPTIDOGLYCAN HYDROLASE FLGJ"/>
    <property type="match status" value="1"/>
</dbReference>
<evidence type="ECO:0000313" key="5">
    <source>
        <dbReference type="Proteomes" id="UP000527616"/>
    </source>
</evidence>
<keyword evidence="1" id="KW-0378">Hydrolase</keyword>
<proteinExistence type="predicted"/>
<feature type="domain" description="Mannosyl-glycoprotein endo-beta-N-acetylglucosamidase-like" evidence="3">
    <location>
        <begin position="51"/>
        <end position="210"/>
    </location>
</feature>
<evidence type="ECO:0000256" key="2">
    <source>
        <dbReference type="SAM" id="Phobius"/>
    </source>
</evidence>
<evidence type="ECO:0000256" key="1">
    <source>
        <dbReference type="ARBA" id="ARBA00022801"/>
    </source>
</evidence>
<dbReference type="Pfam" id="PF01832">
    <property type="entry name" value="Glucosaminidase"/>
    <property type="match status" value="1"/>
</dbReference>
<keyword evidence="2" id="KW-0472">Membrane</keyword>
<keyword evidence="5" id="KW-1185">Reference proteome</keyword>
<dbReference type="AlphaFoldDB" id="A0A7Z0D8L1"/>
<feature type="transmembrane region" description="Helical" evidence="2">
    <location>
        <begin position="12"/>
        <end position="42"/>
    </location>
</feature>
<dbReference type="EMBL" id="JACBZS010000001">
    <property type="protein sequence ID" value="NYI70756.1"/>
    <property type="molecule type" value="Genomic_DNA"/>
</dbReference>
<dbReference type="InterPro" id="IPR051056">
    <property type="entry name" value="Glycosyl_Hydrolase_73"/>
</dbReference>